<keyword evidence="13 14" id="KW-0472">Membrane</keyword>
<keyword evidence="6 16" id="KW-0808">Transferase</keyword>
<dbReference type="SUPFAM" id="SSF103190">
    <property type="entry name" value="Sensory domain-like"/>
    <property type="match status" value="1"/>
</dbReference>
<evidence type="ECO:0000256" key="6">
    <source>
        <dbReference type="ARBA" id="ARBA00022679"/>
    </source>
</evidence>
<dbReference type="NCBIfam" id="NF008298">
    <property type="entry name" value="PRK11086.1"/>
    <property type="match status" value="1"/>
</dbReference>
<dbReference type="Pfam" id="PF00989">
    <property type="entry name" value="PAS"/>
    <property type="match status" value="1"/>
</dbReference>
<evidence type="ECO:0000256" key="9">
    <source>
        <dbReference type="ARBA" id="ARBA00022777"/>
    </source>
</evidence>
<comment type="caution">
    <text evidence="16">The sequence shown here is derived from an EMBL/GenBank/DDBJ whole genome shotgun (WGS) entry which is preliminary data.</text>
</comment>
<name>A0ABW5RPY1_9BACI</name>
<dbReference type="Proteomes" id="UP001597506">
    <property type="component" value="Unassembled WGS sequence"/>
</dbReference>
<accession>A0ABW5RPY1</accession>
<dbReference type="InterPro" id="IPR035965">
    <property type="entry name" value="PAS-like_dom_sf"/>
</dbReference>
<feature type="transmembrane region" description="Helical" evidence="14">
    <location>
        <begin position="174"/>
        <end position="193"/>
    </location>
</feature>
<dbReference type="InterPro" id="IPR003594">
    <property type="entry name" value="HATPase_dom"/>
</dbReference>
<dbReference type="InterPro" id="IPR013767">
    <property type="entry name" value="PAS_fold"/>
</dbReference>
<sequence length="533" mass="58962">MKKREFKLSTIIIFFVCIVVILSLLITDLLISRTINENIRGNLEEKAKIISRTVAHSTIVQKGLLDRERAAEIQDYSKDIQHAADVSFIVVMDMQGIRKSHPNPEQIGKPFIGGDEEKVLSGKESISVSEGTLGKSLRAFSPIFNEKGNQIGAVAVGISLNSVETALDQGHENILIGSIIGILVGIIGAFIMAKYIKKTLFGLEPITIAKILEERNTMLQSVHEGIIAVNKDSTIALVNKSAVKIFNKAGLPSNMIGKQVQDYLPQTRLERVLESGEAELDDEQVINGVSILVNRVPLIVNNEVVGAISTFRDKTEVNLLAEQLTGVKTYADALRAQSHEFKNNLHVILGLVKMGYYTKLKEYIKDLVSHQEDEVTSVTKRIKDPVLAGFVMGKLSFAREANVEMTMECHTIIPEPKDTSITHDIITILGNFIDNAVDSMASSAEKELLVELSYQEELLEVIITDTGVGISREKLDDIFMKGYSSKGQKRGYGLYLVNQSIKKLGGNLHVESKRNLGTTFRVEIPYRGKEKND</sequence>
<evidence type="ECO:0000256" key="4">
    <source>
        <dbReference type="ARBA" id="ARBA00022475"/>
    </source>
</evidence>
<keyword evidence="7 14" id="KW-0812">Transmembrane</keyword>
<dbReference type="EMBL" id="JBHUMF010000015">
    <property type="protein sequence ID" value="MFD2680507.1"/>
    <property type="molecule type" value="Genomic_DNA"/>
</dbReference>
<dbReference type="RefSeq" id="WP_377933968.1">
    <property type="nucleotide sequence ID" value="NZ_JBHUMF010000015.1"/>
</dbReference>
<dbReference type="Pfam" id="PF17203">
    <property type="entry name" value="sCache_3_2"/>
    <property type="match status" value="1"/>
</dbReference>
<evidence type="ECO:0000256" key="8">
    <source>
        <dbReference type="ARBA" id="ARBA00022741"/>
    </source>
</evidence>
<dbReference type="Gene3D" id="3.30.565.10">
    <property type="entry name" value="Histidine kinase-like ATPase, C-terminal domain"/>
    <property type="match status" value="1"/>
</dbReference>
<reference evidence="17" key="1">
    <citation type="journal article" date="2019" name="Int. J. Syst. Evol. Microbiol.">
        <title>The Global Catalogue of Microorganisms (GCM) 10K type strain sequencing project: providing services to taxonomists for standard genome sequencing and annotation.</title>
        <authorList>
            <consortium name="The Broad Institute Genomics Platform"/>
            <consortium name="The Broad Institute Genome Sequencing Center for Infectious Disease"/>
            <person name="Wu L."/>
            <person name="Ma J."/>
        </authorList>
    </citation>
    <scope>NUCLEOTIDE SEQUENCE [LARGE SCALE GENOMIC DNA]</scope>
    <source>
        <strain evidence="17">KCTC 3913</strain>
    </source>
</reference>
<dbReference type="PANTHER" id="PTHR43547:SF10">
    <property type="entry name" value="SENSOR HISTIDINE KINASE DCUS"/>
    <property type="match status" value="1"/>
</dbReference>
<protein>
    <recommendedName>
        <fullName evidence="3">histidine kinase</fullName>
        <ecNumber evidence="3">2.7.13.3</ecNumber>
    </recommendedName>
</protein>
<dbReference type="SUPFAM" id="SSF55874">
    <property type="entry name" value="ATPase domain of HSP90 chaperone/DNA topoisomerase II/histidine kinase"/>
    <property type="match status" value="1"/>
</dbReference>
<evidence type="ECO:0000256" key="14">
    <source>
        <dbReference type="SAM" id="Phobius"/>
    </source>
</evidence>
<keyword evidence="9 16" id="KW-0418">Kinase</keyword>
<evidence type="ECO:0000313" key="17">
    <source>
        <dbReference type="Proteomes" id="UP001597506"/>
    </source>
</evidence>
<dbReference type="EC" id="2.7.13.3" evidence="3"/>
<dbReference type="SMART" id="SM00091">
    <property type="entry name" value="PAS"/>
    <property type="match status" value="1"/>
</dbReference>
<proteinExistence type="predicted"/>
<dbReference type="SMART" id="SM00387">
    <property type="entry name" value="HATPase_c"/>
    <property type="match status" value="1"/>
</dbReference>
<dbReference type="Gene3D" id="3.30.450.20">
    <property type="entry name" value="PAS domain"/>
    <property type="match status" value="2"/>
</dbReference>
<dbReference type="Pfam" id="PF14689">
    <property type="entry name" value="SPOB_a"/>
    <property type="match status" value="1"/>
</dbReference>
<evidence type="ECO:0000256" key="13">
    <source>
        <dbReference type="ARBA" id="ARBA00023136"/>
    </source>
</evidence>
<keyword evidence="11 14" id="KW-1133">Transmembrane helix</keyword>
<keyword evidence="17" id="KW-1185">Reference proteome</keyword>
<evidence type="ECO:0000256" key="5">
    <source>
        <dbReference type="ARBA" id="ARBA00022553"/>
    </source>
</evidence>
<organism evidence="16 17">
    <name type="scientific">Bacillus seohaeanensis</name>
    <dbReference type="NCBI Taxonomy" id="284580"/>
    <lineage>
        <taxon>Bacteria</taxon>
        <taxon>Bacillati</taxon>
        <taxon>Bacillota</taxon>
        <taxon>Bacilli</taxon>
        <taxon>Bacillales</taxon>
        <taxon>Bacillaceae</taxon>
        <taxon>Bacillus</taxon>
    </lineage>
</organism>
<dbReference type="PRINTS" id="PR00344">
    <property type="entry name" value="BCTRLSENSOR"/>
</dbReference>
<gene>
    <name evidence="16" type="primary">dcuS</name>
    <name evidence="16" type="ORF">ACFSUL_07030</name>
</gene>
<evidence type="ECO:0000256" key="1">
    <source>
        <dbReference type="ARBA" id="ARBA00000085"/>
    </source>
</evidence>
<keyword evidence="10" id="KW-0067">ATP-binding</keyword>
<evidence type="ECO:0000256" key="3">
    <source>
        <dbReference type="ARBA" id="ARBA00012438"/>
    </source>
</evidence>
<evidence type="ECO:0000256" key="2">
    <source>
        <dbReference type="ARBA" id="ARBA00004651"/>
    </source>
</evidence>
<dbReference type="InterPro" id="IPR005467">
    <property type="entry name" value="His_kinase_dom"/>
</dbReference>
<dbReference type="SUPFAM" id="SSF55785">
    <property type="entry name" value="PYP-like sensor domain (PAS domain)"/>
    <property type="match status" value="1"/>
</dbReference>
<dbReference type="InterPro" id="IPR039506">
    <property type="entry name" value="SPOB_a"/>
</dbReference>
<feature type="domain" description="Histidine kinase" evidence="15">
    <location>
        <begin position="336"/>
        <end position="528"/>
    </location>
</feature>
<evidence type="ECO:0000259" key="15">
    <source>
        <dbReference type="PROSITE" id="PS50109"/>
    </source>
</evidence>
<dbReference type="InterPro" id="IPR004358">
    <property type="entry name" value="Sig_transdc_His_kin-like_C"/>
</dbReference>
<keyword evidence="12" id="KW-0902">Two-component regulatory system</keyword>
<dbReference type="CDD" id="cd00130">
    <property type="entry name" value="PAS"/>
    <property type="match status" value="1"/>
</dbReference>
<dbReference type="PROSITE" id="PS50109">
    <property type="entry name" value="HIS_KIN"/>
    <property type="match status" value="1"/>
</dbReference>
<keyword evidence="5" id="KW-0597">Phosphoprotein</keyword>
<dbReference type="Gene3D" id="1.10.287.130">
    <property type="match status" value="1"/>
</dbReference>
<evidence type="ECO:0000256" key="11">
    <source>
        <dbReference type="ARBA" id="ARBA00022989"/>
    </source>
</evidence>
<evidence type="ECO:0000313" key="16">
    <source>
        <dbReference type="EMBL" id="MFD2680507.1"/>
    </source>
</evidence>
<dbReference type="Pfam" id="PF02518">
    <property type="entry name" value="HATPase_c"/>
    <property type="match status" value="1"/>
</dbReference>
<comment type="catalytic activity">
    <reaction evidence="1">
        <text>ATP + protein L-histidine = ADP + protein N-phospho-L-histidine.</text>
        <dbReference type="EC" id="2.7.13.3"/>
    </reaction>
</comment>
<dbReference type="InterPro" id="IPR000014">
    <property type="entry name" value="PAS"/>
</dbReference>
<dbReference type="InterPro" id="IPR036890">
    <property type="entry name" value="HATPase_C_sf"/>
</dbReference>
<feature type="transmembrane region" description="Helical" evidence="14">
    <location>
        <begin position="12"/>
        <end position="31"/>
    </location>
</feature>
<evidence type="ECO:0000256" key="10">
    <source>
        <dbReference type="ARBA" id="ARBA00022840"/>
    </source>
</evidence>
<dbReference type="GO" id="GO:0004673">
    <property type="term" value="F:protein histidine kinase activity"/>
    <property type="evidence" value="ECO:0007669"/>
    <property type="project" value="UniProtKB-EC"/>
</dbReference>
<dbReference type="PANTHER" id="PTHR43547">
    <property type="entry name" value="TWO-COMPONENT HISTIDINE KINASE"/>
    <property type="match status" value="1"/>
</dbReference>
<comment type="subcellular location">
    <subcellularLocation>
        <location evidence="2">Cell membrane</location>
        <topology evidence="2">Multi-pass membrane protein</topology>
    </subcellularLocation>
</comment>
<keyword evidence="8" id="KW-0547">Nucleotide-binding</keyword>
<evidence type="ECO:0000256" key="12">
    <source>
        <dbReference type="ARBA" id="ARBA00023012"/>
    </source>
</evidence>
<dbReference type="InterPro" id="IPR033463">
    <property type="entry name" value="sCache_3"/>
</dbReference>
<keyword evidence="4" id="KW-1003">Cell membrane</keyword>
<evidence type="ECO:0000256" key="7">
    <source>
        <dbReference type="ARBA" id="ARBA00022692"/>
    </source>
</evidence>
<dbReference type="InterPro" id="IPR029151">
    <property type="entry name" value="Sensor-like_sf"/>
</dbReference>